<dbReference type="Proteomes" id="UP001207918">
    <property type="component" value="Unassembled WGS sequence"/>
</dbReference>
<protein>
    <submittedName>
        <fullName evidence="6">Group III truncated hemoglobin</fullName>
    </submittedName>
</protein>
<dbReference type="SUPFAM" id="SSF46458">
    <property type="entry name" value="Globin-like"/>
    <property type="match status" value="1"/>
</dbReference>
<proteinExistence type="predicted"/>
<dbReference type="InterPro" id="IPR012292">
    <property type="entry name" value="Globin/Proto"/>
</dbReference>
<evidence type="ECO:0000256" key="3">
    <source>
        <dbReference type="ARBA" id="ARBA00022723"/>
    </source>
</evidence>
<evidence type="ECO:0000256" key="1">
    <source>
        <dbReference type="ARBA" id="ARBA00022448"/>
    </source>
</evidence>
<keyword evidence="4" id="KW-0408">Iron</keyword>
<dbReference type="InterPro" id="IPR001486">
    <property type="entry name" value="Hemoglobin_trunc"/>
</dbReference>
<gene>
    <name evidence="6" type="ORF">J6I44_10595</name>
</gene>
<organism evidence="6 7">
    <name type="scientific">Fodinibius salsisoli</name>
    <dbReference type="NCBI Taxonomy" id="2820877"/>
    <lineage>
        <taxon>Bacteria</taxon>
        <taxon>Pseudomonadati</taxon>
        <taxon>Balneolota</taxon>
        <taxon>Balneolia</taxon>
        <taxon>Balneolales</taxon>
        <taxon>Balneolaceae</taxon>
        <taxon>Fodinibius</taxon>
    </lineage>
</organism>
<dbReference type="CDD" id="cd08916">
    <property type="entry name" value="TrHb3_P"/>
    <property type="match status" value="1"/>
</dbReference>
<dbReference type="Pfam" id="PF01152">
    <property type="entry name" value="Bac_globin"/>
    <property type="match status" value="1"/>
</dbReference>
<dbReference type="RefSeq" id="WP_265766075.1">
    <property type="nucleotide sequence ID" value="NZ_JAGGJA010000006.1"/>
</dbReference>
<dbReference type="InterPro" id="IPR009050">
    <property type="entry name" value="Globin-like_sf"/>
</dbReference>
<dbReference type="EMBL" id="JAGGJA010000006">
    <property type="protein sequence ID" value="MCW9707308.1"/>
    <property type="molecule type" value="Genomic_DNA"/>
</dbReference>
<keyword evidence="2" id="KW-0349">Heme</keyword>
<comment type="caution">
    <text evidence="6">The sequence shown here is derived from an EMBL/GenBank/DDBJ whole genome shotgun (WGS) entry which is preliminary data.</text>
</comment>
<keyword evidence="7" id="KW-1185">Reference proteome</keyword>
<keyword evidence="3" id="KW-0479">Metal-binding</keyword>
<dbReference type="Gene3D" id="1.10.490.10">
    <property type="entry name" value="Globins"/>
    <property type="match status" value="1"/>
</dbReference>
<evidence type="ECO:0000313" key="7">
    <source>
        <dbReference type="Proteomes" id="UP001207918"/>
    </source>
</evidence>
<feature type="region of interest" description="Disordered" evidence="5">
    <location>
        <begin position="121"/>
        <end position="140"/>
    </location>
</feature>
<evidence type="ECO:0000256" key="4">
    <source>
        <dbReference type="ARBA" id="ARBA00023004"/>
    </source>
</evidence>
<evidence type="ECO:0000256" key="2">
    <source>
        <dbReference type="ARBA" id="ARBA00022617"/>
    </source>
</evidence>
<evidence type="ECO:0000313" key="6">
    <source>
        <dbReference type="EMBL" id="MCW9707308.1"/>
    </source>
</evidence>
<name>A0ABT3PNA3_9BACT</name>
<accession>A0ABT3PNA3</accession>
<keyword evidence="1" id="KW-0813">Transport</keyword>
<evidence type="ECO:0000256" key="5">
    <source>
        <dbReference type="SAM" id="MobiDB-lite"/>
    </source>
</evidence>
<sequence length="140" mass="16837">MRDIQNDEDIKKLVHSFYRKVEQDERLGYIFNDFAQVDWDDHLPKMVDFWSNLLFQTQRYKGRPFRQHLPLPIKEEDFGRWYALFKATTDQHFGGEKAEYAKEMAGKIASSFSVRMEMEGKYKRSKDQNNHEYKRNNTSG</sequence>
<reference evidence="6 7" key="1">
    <citation type="submission" date="2021-03" db="EMBL/GenBank/DDBJ databases">
        <title>Aliifodinibius sp. nov., a new bacterium isolated from saline soil.</title>
        <authorList>
            <person name="Galisteo C."/>
            <person name="De La Haba R."/>
            <person name="Sanchez-Porro C."/>
            <person name="Ventosa A."/>
        </authorList>
    </citation>
    <scope>NUCLEOTIDE SEQUENCE [LARGE SCALE GENOMIC DNA]</scope>
    <source>
        <strain evidence="6 7">1BSP15-2V2</strain>
    </source>
</reference>